<dbReference type="EMBL" id="BORP01000007">
    <property type="protein sequence ID" value="GIO28411.1"/>
    <property type="molecule type" value="Genomic_DNA"/>
</dbReference>
<dbReference type="PANTHER" id="PTHR33594:SF1">
    <property type="entry name" value="HD_PDEASE DOMAIN-CONTAINING PROTEIN"/>
    <property type="match status" value="1"/>
</dbReference>
<dbReference type="RefSeq" id="WP_212921880.1">
    <property type="nucleotide sequence ID" value="NZ_BORP01000007.1"/>
</dbReference>
<dbReference type="SUPFAM" id="SSF109604">
    <property type="entry name" value="HD-domain/PDEase-like"/>
    <property type="match status" value="1"/>
</dbReference>
<reference evidence="2" key="1">
    <citation type="submission" date="2021-03" db="EMBL/GenBank/DDBJ databases">
        <title>Antimicrobial resistance genes in bacteria isolated from Japanese honey, and their potential for conferring macrolide and lincosamide resistance in the American foulbrood pathogen Paenibacillus larvae.</title>
        <authorList>
            <person name="Okamoto M."/>
            <person name="Kumagai M."/>
            <person name="Kanamori H."/>
            <person name="Takamatsu D."/>
        </authorList>
    </citation>
    <scope>NUCLEOTIDE SEQUENCE</scope>
    <source>
        <strain evidence="2">J43TS3</strain>
    </source>
</reference>
<dbReference type="Gene3D" id="1.20.58.1910">
    <property type="match status" value="1"/>
</dbReference>
<gene>
    <name evidence="2" type="ORF">J43TS3_30220</name>
</gene>
<keyword evidence="3" id="KW-1185">Reference proteome</keyword>
<dbReference type="InterPro" id="IPR003607">
    <property type="entry name" value="HD/PDEase_dom"/>
</dbReference>
<dbReference type="CDD" id="cd00077">
    <property type="entry name" value="HDc"/>
    <property type="match status" value="1"/>
</dbReference>
<accession>A0A919XA83</accession>
<name>A0A919XA83_9BACI</name>
<dbReference type="SMART" id="SM00471">
    <property type="entry name" value="HDc"/>
    <property type="match status" value="1"/>
</dbReference>
<dbReference type="Pfam" id="PF01966">
    <property type="entry name" value="HD"/>
    <property type="match status" value="1"/>
</dbReference>
<dbReference type="Gene3D" id="1.10.472.50">
    <property type="entry name" value="HD-domain/PDEase-like"/>
    <property type="match status" value="1"/>
</dbReference>
<dbReference type="Proteomes" id="UP000676917">
    <property type="component" value="Unassembled WGS sequence"/>
</dbReference>
<evidence type="ECO:0000313" key="3">
    <source>
        <dbReference type="Proteomes" id="UP000676917"/>
    </source>
</evidence>
<organism evidence="2 3">
    <name type="scientific">Ornithinibacillus bavariensis</name>
    <dbReference type="NCBI Taxonomy" id="545502"/>
    <lineage>
        <taxon>Bacteria</taxon>
        <taxon>Bacillati</taxon>
        <taxon>Bacillota</taxon>
        <taxon>Bacilli</taxon>
        <taxon>Bacillales</taxon>
        <taxon>Bacillaceae</taxon>
        <taxon>Ornithinibacillus</taxon>
    </lineage>
</organism>
<evidence type="ECO:0000313" key="2">
    <source>
        <dbReference type="EMBL" id="GIO28411.1"/>
    </source>
</evidence>
<dbReference type="AlphaFoldDB" id="A0A919XA83"/>
<evidence type="ECO:0000259" key="1">
    <source>
        <dbReference type="SMART" id="SM00471"/>
    </source>
</evidence>
<sequence length="197" mass="22379">MSQDQQLEAIQAYCQELFGKDSSGHDFFHLKRVARLAEDIAKEEKADQFISITGAWLHDVGDHKLFQDPMAALAKMDEFLRSIHLSEEQILAIHEAIVNVSFSKGKIPSSIEGKIIQDADRIDAIGAIGIARTFAYGGSKGRLIYHEEKKEGTSVQHFYDKILTLKDTLHTEAAKRLASKRHAFVELYLEQFFEEWN</sequence>
<comment type="caution">
    <text evidence="2">The sequence shown here is derived from an EMBL/GenBank/DDBJ whole genome shotgun (WGS) entry which is preliminary data.</text>
</comment>
<proteinExistence type="predicted"/>
<feature type="domain" description="HD/PDEase" evidence="1">
    <location>
        <begin position="22"/>
        <end position="134"/>
    </location>
</feature>
<protein>
    <submittedName>
        <fullName evidence="2">Phosphohydrolase</fullName>
    </submittedName>
</protein>
<dbReference type="InterPro" id="IPR006674">
    <property type="entry name" value="HD_domain"/>
</dbReference>
<dbReference type="PANTHER" id="PTHR33594">
    <property type="entry name" value="SUPERFAMILY HYDROLASE, PUTATIVE (AFU_ORTHOLOGUE AFUA_1G03035)-RELATED"/>
    <property type="match status" value="1"/>
</dbReference>